<protein>
    <submittedName>
        <fullName evidence="4">Ribosome assembly RNA-binding protein YhbY</fullName>
    </submittedName>
</protein>
<reference evidence="4" key="1">
    <citation type="submission" date="2020-09" db="EMBL/GenBank/DDBJ databases">
        <title>A novel bacterium of genus Neiella, isolated from South China Sea.</title>
        <authorList>
            <person name="Huang H."/>
            <person name="Mo K."/>
            <person name="Hu Y."/>
        </authorList>
    </citation>
    <scope>NUCLEOTIDE SEQUENCE</scope>
    <source>
        <strain evidence="4">HB171785</strain>
    </source>
</reference>
<dbReference type="PROSITE" id="PS51295">
    <property type="entry name" value="CRM"/>
    <property type="match status" value="1"/>
</dbReference>
<evidence type="ECO:0000256" key="1">
    <source>
        <dbReference type="ARBA" id="ARBA00022884"/>
    </source>
</evidence>
<dbReference type="InterPro" id="IPR017924">
    <property type="entry name" value="RNA-binding_YhbY"/>
</dbReference>
<dbReference type="GO" id="GO:0003723">
    <property type="term" value="F:RNA binding"/>
    <property type="evidence" value="ECO:0007669"/>
    <property type="project" value="UniProtKB-UniRule"/>
</dbReference>
<dbReference type="InterPro" id="IPR035920">
    <property type="entry name" value="YhbY-like_sf"/>
</dbReference>
<accession>A0A8J6UME7</accession>
<dbReference type="InterPro" id="IPR051925">
    <property type="entry name" value="RNA-binding_domain"/>
</dbReference>
<evidence type="ECO:0000313" key="5">
    <source>
        <dbReference type="Proteomes" id="UP000638014"/>
    </source>
</evidence>
<dbReference type="SUPFAM" id="SSF75471">
    <property type="entry name" value="YhbY-like"/>
    <property type="match status" value="1"/>
</dbReference>
<sequence length="99" mass="10932">MQLSNKQKQYLKSEAHSLKPVVMLGNNGLTEGVMAEIDLALAHHELIKVKVLGEDKAERQLICDAICRESGALLVQIIGKVAIFFLQDQDESKFSLPKG</sequence>
<dbReference type="NCBIfam" id="TIGR00253">
    <property type="entry name" value="RNA_bind_YhbY"/>
    <property type="match status" value="1"/>
</dbReference>
<proteinExistence type="predicted"/>
<gene>
    <name evidence="4" type="primary">yhbY</name>
    <name evidence="4" type="ORF">IC617_14750</name>
</gene>
<dbReference type="AlphaFoldDB" id="A0A8J6UME7"/>
<evidence type="ECO:0000259" key="3">
    <source>
        <dbReference type="PROSITE" id="PS51295"/>
    </source>
</evidence>
<dbReference type="InterPro" id="IPR001890">
    <property type="entry name" value="RNA-binding_CRM"/>
</dbReference>
<organism evidence="4 5">
    <name type="scientific">Neiella litorisoli</name>
    <dbReference type="NCBI Taxonomy" id="2771431"/>
    <lineage>
        <taxon>Bacteria</taxon>
        <taxon>Pseudomonadati</taxon>
        <taxon>Pseudomonadota</taxon>
        <taxon>Gammaproteobacteria</taxon>
        <taxon>Alteromonadales</taxon>
        <taxon>Echinimonadaceae</taxon>
        <taxon>Neiella</taxon>
    </lineage>
</organism>
<keyword evidence="1 2" id="KW-0694">RNA-binding</keyword>
<comment type="caution">
    <text evidence="4">The sequence shown here is derived from an EMBL/GenBank/DDBJ whole genome shotgun (WGS) entry which is preliminary data.</text>
</comment>
<dbReference type="RefSeq" id="WP_191145756.1">
    <property type="nucleotide sequence ID" value="NZ_JACXAF010000021.1"/>
</dbReference>
<dbReference type="EMBL" id="JACXAF010000021">
    <property type="protein sequence ID" value="MBD1390690.1"/>
    <property type="molecule type" value="Genomic_DNA"/>
</dbReference>
<dbReference type="Proteomes" id="UP000638014">
    <property type="component" value="Unassembled WGS sequence"/>
</dbReference>
<evidence type="ECO:0000313" key="4">
    <source>
        <dbReference type="EMBL" id="MBD1390690.1"/>
    </source>
</evidence>
<name>A0A8J6UME7_9GAMM</name>
<dbReference type="Pfam" id="PF01985">
    <property type="entry name" value="CRS1_YhbY"/>
    <property type="match status" value="1"/>
</dbReference>
<feature type="domain" description="CRM" evidence="3">
    <location>
        <begin position="1"/>
        <end position="97"/>
    </location>
</feature>
<dbReference type="PANTHER" id="PTHR40065:SF3">
    <property type="entry name" value="RNA-BINDING PROTEIN YHBY"/>
    <property type="match status" value="1"/>
</dbReference>
<keyword evidence="5" id="KW-1185">Reference proteome</keyword>
<dbReference type="SMART" id="SM01103">
    <property type="entry name" value="CRS1_YhbY"/>
    <property type="match status" value="1"/>
</dbReference>
<dbReference type="Gene3D" id="3.30.110.60">
    <property type="entry name" value="YhbY-like"/>
    <property type="match status" value="1"/>
</dbReference>
<dbReference type="PANTHER" id="PTHR40065">
    <property type="entry name" value="RNA-BINDING PROTEIN YHBY"/>
    <property type="match status" value="1"/>
</dbReference>
<evidence type="ECO:0000256" key="2">
    <source>
        <dbReference type="PROSITE-ProRule" id="PRU00626"/>
    </source>
</evidence>